<proteinExistence type="predicted"/>
<accession>A0A0C1GJJ8</accession>
<reference evidence="1 2" key="1">
    <citation type="submission" date="2014-12" db="EMBL/GenBank/DDBJ databases">
        <title>Genome sequence of Morococcus cerebrosus.</title>
        <authorList>
            <person name="Shin S.-K."/>
            <person name="Yi H."/>
        </authorList>
    </citation>
    <scope>NUCLEOTIDE SEQUENCE [LARGE SCALE GENOMIC DNA]</scope>
    <source>
        <strain evidence="1 2">CIP 81.93</strain>
    </source>
</reference>
<name>A0A0C1GJJ8_9NEIS</name>
<evidence type="ECO:0000313" key="1">
    <source>
        <dbReference type="EMBL" id="KIC06665.1"/>
    </source>
</evidence>
<organism evidence="1 2">
    <name type="scientific">Morococcus cerebrosus</name>
    <dbReference type="NCBI Taxonomy" id="1056807"/>
    <lineage>
        <taxon>Bacteria</taxon>
        <taxon>Pseudomonadati</taxon>
        <taxon>Pseudomonadota</taxon>
        <taxon>Betaproteobacteria</taxon>
        <taxon>Neisseriales</taxon>
        <taxon>Neisseriaceae</taxon>
        <taxon>Morococcus</taxon>
    </lineage>
</organism>
<comment type="caution">
    <text evidence="1">The sequence shown here is derived from an EMBL/GenBank/DDBJ whole genome shotgun (WGS) entry which is preliminary data.</text>
</comment>
<dbReference type="EMBL" id="JUFZ01000091">
    <property type="protein sequence ID" value="KIC06665.1"/>
    <property type="molecule type" value="Genomic_DNA"/>
</dbReference>
<dbReference type="Proteomes" id="UP000031390">
    <property type="component" value="Unassembled WGS sequence"/>
</dbReference>
<gene>
    <name evidence="1" type="ORF">MCC93_19040</name>
</gene>
<sequence>MVFTKTAVMLGRADNLPTTGFFCPNRILRIGHTSKIPDPSKLL</sequence>
<evidence type="ECO:0000313" key="2">
    <source>
        <dbReference type="Proteomes" id="UP000031390"/>
    </source>
</evidence>
<dbReference type="AlphaFoldDB" id="A0A0C1GJJ8"/>
<protein>
    <submittedName>
        <fullName evidence="1">Uncharacterized protein</fullName>
    </submittedName>
</protein>